<organism evidence="1 2">
    <name type="scientific">Bimuria novae-zelandiae CBS 107.79</name>
    <dbReference type="NCBI Taxonomy" id="1447943"/>
    <lineage>
        <taxon>Eukaryota</taxon>
        <taxon>Fungi</taxon>
        <taxon>Dikarya</taxon>
        <taxon>Ascomycota</taxon>
        <taxon>Pezizomycotina</taxon>
        <taxon>Dothideomycetes</taxon>
        <taxon>Pleosporomycetidae</taxon>
        <taxon>Pleosporales</taxon>
        <taxon>Massarineae</taxon>
        <taxon>Didymosphaeriaceae</taxon>
        <taxon>Bimuria</taxon>
    </lineage>
</organism>
<dbReference type="OrthoDB" id="10610648at2759"/>
<dbReference type="Gene3D" id="3.50.50.60">
    <property type="entry name" value="FAD/NAD(P)-binding domain"/>
    <property type="match status" value="2"/>
</dbReference>
<sequence>MKVAEHRIAGFKHGEKRLDVTIMFQDGSEKYDAFLAHNAEVKLRSAEFVEQLGLDVALQGFIATQPPFGEASVPGVFVAGAASGAAGHVQSRMLGQASMGDFFRAAAQKK</sequence>
<evidence type="ECO:0000313" key="1">
    <source>
        <dbReference type="EMBL" id="KAF1979681.1"/>
    </source>
</evidence>
<dbReference type="EMBL" id="ML976657">
    <property type="protein sequence ID" value="KAF1979681.1"/>
    <property type="molecule type" value="Genomic_DNA"/>
</dbReference>
<accession>A0A6A5VR15</accession>
<dbReference type="SUPFAM" id="SSF51905">
    <property type="entry name" value="FAD/NAD(P)-binding domain"/>
    <property type="match status" value="1"/>
</dbReference>
<evidence type="ECO:0000313" key="2">
    <source>
        <dbReference type="Proteomes" id="UP000800036"/>
    </source>
</evidence>
<gene>
    <name evidence="1" type="ORF">BU23DRAFT_563077</name>
</gene>
<dbReference type="InterPro" id="IPR036188">
    <property type="entry name" value="FAD/NAD-bd_sf"/>
</dbReference>
<keyword evidence="2" id="KW-1185">Reference proteome</keyword>
<proteinExistence type="predicted"/>
<evidence type="ECO:0008006" key="3">
    <source>
        <dbReference type="Google" id="ProtNLM"/>
    </source>
</evidence>
<protein>
    <recommendedName>
        <fullName evidence="3">FAD/NAD(P)-binding domain-containing protein</fullName>
    </recommendedName>
</protein>
<name>A0A6A5VR15_9PLEO</name>
<dbReference type="AlphaFoldDB" id="A0A6A5VR15"/>
<reference evidence="1" key="1">
    <citation type="journal article" date="2020" name="Stud. Mycol.">
        <title>101 Dothideomycetes genomes: a test case for predicting lifestyles and emergence of pathogens.</title>
        <authorList>
            <person name="Haridas S."/>
            <person name="Albert R."/>
            <person name="Binder M."/>
            <person name="Bloem J."/>
            <person name="Labutti K."/>
            <person name="Salamov A."/>
            <person name="Andreopoulos B."/>
            <person name="Baker S."/>
            <person name="Barry K."/>
            <person name="Bills G."/>
            <person name="Bluhm B."/>
            <person name="Cannon C."/>
            <person name="Castanera R."/>
            <person name="Culley D."/>
            <person name="Daum C."/>
            <person name="Ezra D."/>
            <person name="Gonzalez J."/>
            <person name="Henrissat B."/>
            <person name="Kuo A."/>
            <person name="Liang C."/>
            <person name="Lipzen A."/>
            <person name="Lutzoni F."/>
            <person name="Magnuson J."/>
            <person name="Mondo S."/>
            <person name="Nolan M."/>
            <person name="Ohm R."/>
            <person name="Pangilinan J."/>
            <person name="Park H.-J."/>
            <person name="Ramirez L."/>
            <person name="Alfaro M."/>
            <person name="Sun H."/>
            <person name="Tritt A."/>
            <person name="Yoshinaga Y."/>
            <person name="Zwiers L.-H."/>
            <person name="Turgeon B."/>
            <person name="Goodwin S."/>
            <person name="Spatafora J."/>
            <person name="Crous P."/>
            <person name="Grigoriev I."/>
        </authorList>
    </citation>
    <scope>NUCLEOTIDE SEQUENCE</scope>
    <source>
        <strain evidence="1">CBS 107.79</strain>
    </source>
</reference>
<dbReference type="Proteomes" id="UP000800036">
    <property type="component" value="Unassembled WGS sequence"/>
</dbReference>